<name>G9X3I7_9FIRM</name>
<evidence type="ECO:0000313" key="1">
    <source>
        <dbReference type="EMBL" id="EHL09952.1"/>
    </source>
</evidence>
<dbReference type="Proteomes" id="UP000006437">
    <property type="component" value="Unassembled WGS sequence"/>
</dbReference>
<dbReference type="AlphaFoldDB" id="G9X3I7"/>
<protein>
    <submittedName>
        <fullName evidence="1">Uncharacterized protein</fullName>
    </submittedName>
</protein>
<sequence>MLISNGMFYFNHMFNNKNYFSAKTKNSTYSDAINEYYKTYGADESEREIIIADDIKNKKFTEKVNQIIPDLHKAIKKGDLKAAAKLGLEYYNLVKNCFQGLAKPDGDWLTFVSRGAIFYKGQSLEQWEEQLPVKTDSYTGITYFELDGYNIPTKEYRGEGYDKKIAKLADERNMSFSDINENTIFYKSQEKFDMLLNTESYSDISSKIKKIGTSPFNRILDFIVNHQQHNRNTPLTEKMIENELKKYLEFENRLSSTKNIDEKKKLLDDELFKIIDKSIEREKEFQKRFHIYKERKELFDKARIKDELDRLLEKM</sequence>
<reference evidence="1 2" key="1">
    <citation type="submission" date="2011-08" db="EMBL/GenBank/DDBJ databases">
        <title>The Genome Sequence of Eubacteriaceae bacterium ACC19a.</title>
        <authorList>
            <consortium name="The Broad Institute Genome Sequencing Platform"/>
            <person name="Earl A."/>
            <person name="Ward D."/>
            <person name="Feldgarden M."/>
            <person name="Gevers D."/>
            <person name="Sizova M."/>
            <person name="Hazen A."/>
            <person name="Epstein S."/>
            <person name="Young S.K."/>
            <person name="Zeng Q."/>
            <person name="Gargeya S."/>
            <person name="Fitzgerald M."/>
            <person name="Haas B."/>
            <person name="Abouelleil A."/>
            <person name="Alvarado L."/>
            <person name="Arachchi H.M."/>
            <person name="Berlin A."/>
            <person name="Brown A."/>
            <person name="Chapman S.B."/>
            <person name="Chen Z."/>
            <person name="Dunbar C."/>
            <person name="Freedman E."/>
            <person name="Gearin G."/>
            <person name="Gellesch M."/>
            <person name="Goldberg J."/>
            <person name="Griggs A."/>
            <person name="Gujja S."/>
            <person name="Heiman D."/>
            <person name="Howarth C."/>
            <person name="Larson L."/>
            <person name="Lui A."/>
            <person name="MacDonald P.J.P."/>
            <person name="Montmayeur A."/>
            <person name="Murphy C."/>
            <person name="Neiman D."/>
            <person name="Pearson M."/>
            <person name="Priest M."/>
            <person name="Roberts A."/>
            <person name="Saif S."/>
            <person name="Shea T."/>
            <person name="Shenoy N."/>
            <person name="Sisk P."/>
            <person name="Stolte C."/>
            <person name="Sykes S."/>
            <person name="Wortman J."/>
            <person name="Nusbaum C."/>
            <person name="Birren B."/>
        </authorList>
    </citation>
    <scope>NUCLEOTIDE SEQUENCE [LARGE SCALE GENOMIC DNA]</scope>
    <source>
        <strain evidence="1 2">ACC19a</strain>
    </source>
</reference>
<organism evidence="1 2">
    <name type="scientific">Peptoanaerobacter stomatis</name>
    <dbReference type="NCBI Taxonomy" id="796937"/>
    <lineage>
        <taxon>Bacteria</taxon>
        <taxon>Bacillati</taxon>
        <taxon>Bacillota</taxon>
        <taxon>Clostridia</taxon>
        <taxon>Peptostreptococcales</taxon>
        <taxon>Filifactoraceae</taxon>
        <taxon>Peptoanaerobacter</taxon>
    </lineage>
</organism>
<accession>G9X3I7</accession>
<proteinExistence type="predicted"/>
<evidence type="ECO:0000313" key="2">
    <source>
        <dbReference type="Proteomes" id="UP000006437"/>
    </source>
</evidence>
<dbReference type="BioCyc" id="EBAC796937-HMP:GMGH-946-MONOMER"/>
<comment type="caution">
    <text evidence="1">The sequence shown here is derived from an EMBL/GenBank/DDBJ whole genome shotgun (WGS) entry which is preliminary data.</text>
</comment>
<dbReference type="EMBL" id="AFZE01000058">
    <property type="protein sequence ID" value="EHL09952.1"/>
    <property type="molecule type" value="Genomic_DNA"/>
</dbReference>
<gene>
    <name evidence="1" type="ORF">HMPREF9629_00944</name>
</gene>
<dbReference type="HOGENOM" id="CLU_885216_0_0_9"/>
<dbReference type="RefSeq" id="WP_009525179.1">
    <property type="nucleotide sequence ID" value="NZ_JH414550.1"/>
</dbReference>